<evidence type="ECO:0000256" key="20">
    <source>
        <dbReference type="SAM" id="MobiDB-lite"/>
    </source>
</evidence>
<proteinExistence type="predicted"/>
<dbReference type="SMART" id="SM00060">
    <property type="entry name" value="FN3"/>
    <property type="match status" value="3"/>
</dbReference>
<dbReference type="Pfam" id="PF01030">
    <property type="entry name" value="Recep_L_domain"/>
    <property type="match status" value="2"/>
</dbReference>
<evidence type="ECO:0000256" key="3">
    <source>
        <dbReference type="ARBA" id="ARBA00022553"/>
    </source>
</evidence>
<evidence type="ECO:0000313" key="26">
    <source>
        <dbReference type="Proteomes" id="UP000278807"/>
    </source>
</evidence>
<evidence type="ECO:0000313" key="25">
    <source>
        <dbReference type="EMBL" id="VDO04942.1"/>
    </source>
</evidence>
<feature type="region of interest" description="Disordered" evidence="20">
    <location>
        <begin position="1382"/>
        <end position="1403"/>
    </location>
</feature>
<dbReference type="WBParaSite" id="HNAJ_0000881101-mRNA-1">
    <property type="protein sequence ID" value="HNAJ_0000881101-mRNA-1"/>
    <property type="gene ID" value="HNAJ_0000881101"/>
</dbReference>
<feature type="signal peptide" evidence="22">
    <location>
        <begin position="1"/>
        <end position="22"/>
    </location>
</feature>
<feature type="chain" id="PRO_5043131927" description="receptor protein-tyrosine kinase" evidence="22">
    <location>
        <begin position="23"/>
        <end position="1769"/>
    </location>
</feature>
<evidence type="ECO:0000256" key="4">
    <source>
        <dbReference type="ARBA" id="ARBA00022679"/>
    </source>
</evidence>
<dbReference type="Gene3D" id="2.10.220.10">
    <property type="entry name" value="Hormone Receptor, Insulin-like Growth Factor Receptor 1, Chain A, domain 2"/>
    <property type="match status" value="1"/>
</dbReference>
<dbReference type="GO" id="GO:0007169">
    <property type="term" value="P:cell surface receptor protein tyrosine kinase signaling pathway"/>
    <property type="evidence" value="ECO:0007669"/>
    <property type="project" value="TreeGrafter"/>
</dbReference>
<evidence type="ECO:0000256" key="21">
    <source>
        <dbReference type="SAM" id="Phobius"/>
    </source>
</evidence>
<comment type="catalytic activity">
    <reaction evidence="19">
        <text>L-tyrosyl-[protein] + ATP = O-phospho-L-tyrosyl-[protein] + ADP + H(+)</text>
        <dbReference type="Rhea" id="RHEA:10596"/>
        <dbReference type="Rhea" id="RHEA-COMP:10136"/>
        <dbReference type="Rhea" id="RHEA-COMP:20101"/>
        <dbReference type="ChEBI" id="CHEBI:15378"/>
        <dbReference type="ChEBI" id="CHEBI:30616"/>
        <dbReference type="ChEBI" id="CHEBI:46858"/>
        <dbReference type="ChEBI" id="CHEBI:61978"/>
        <dbReference type="ChEBI" id="CHEBI:456216"/>
        <dbReference type="EC" id="2.7.10.1"/>
    </reaction>
</comment>
<dbReference type="InterPro" id="IPR050122">
    <property type="entry name" value="RTK"/>
</dbReference>
<feature type="compositionally biased region" description="Polar residues" evidence="20">
    <location>
        <begin position="1382"/>
        <end position="1393"/>
    </location>
</feature>
<dbReference type="PANTHER" id="PTHR24416:SF525">
    <property type="entry name" value="INSULIN-LIKE RECEPTOR"/>
    <property type="match status" value="1"/>
</dbReference>
<dbReference type="InterPro" id="IPR009030">
    <property type="entry name" value="Growth_fac_rcpt_cys_sf"/>
</dbReference>
<dbReference type="Gene3D" id="2.60.40.10">
    <property type="entry name" value="Immunoglobulins"/>
    <property type="match status" value="3"/>
</dbReference>
<evidence type="ECO:0000256" key="11">
    <source>
        <dbReference type="ARBA" id="ARBA00022777"/>
    </source>
</evidence>
<sequence length="1769" mass="195493">MGPDFISSTFMLLLINVFFTFGTENDCAIPKDIEELECPSYVLDLNQPDSLNAISNCTIITGNLIITGLSNAICGSDGQSLPHLFEILGSLTIEHSSCSEDLSHFLPNLVAIHGILPLPDSPFFGGKVSMPSFDILIHHTALSGIGLRCLRVIGRHGVLLIDNPKMCYTDTVGWHLLSSSLIDSRSLITNLTIEKRNDESNPLSRGLLNADGLFDLCANTCPVNCKWITMNNLPRSFCWSREHCQYICSSKCRDNGLTCSVHNTRECCHSNCLGGCTGPTADDCLICRNFHYNNTCLSSCPDGLYGLHGRYCVTREVCLSKRVPEAMLPHALQHYYDSDGPITFSIQNRSCVPVCGVGHRRSSDGTCVRCGPDCEQIKRDCGDIVIYQQADLASVKDCVTARSVLISIRTGQDDLSIALIDAFSSLRVIYRSLRVIRSDALLSLSFLRRLRTIHGTDTSSKEGLATSLGSSSSSHGIIALEVTWNVNLEDLFPTSDSVKLKIHSGSVEFSANYRLCPDKIRGFMKNRVTFANGRKLNPAELDLIGTSNGEFALCNAKMLSVTVTDAFQTSVNLRMNRMTCDDPRIILPAIISYGRVDSRALDCDGDMHDRTFCDSAWNEAELNCQSPASQVVGFPFPSYPPVTPNASSAAEEFITCTLDNLQPATSYSAYITIATLVKHEGAQSGRFNFTTKPATPSGPRYLHAVSIDPTSIQLLWSPPDRPNGMIVFYKIHYKPMPLERSDFLSSDACYNIHFHQYSGNELSPSKSGEKIDDGGSGVKDNDENSSNEGSYRTGADGLHYDCGSFANKGPKQTEFLTEEFCRREMIRFEDELHKAILISRVPNSRENQRSPDLKRPRRDLGDVEFDSFPDSASMDWEEAIQRLPEQFSREELMFDFGLHSVRSLLGDCGQFTRLCHTNFYSPPSLAVRRRRDITSSDQEQQQQHPTQKTILVAAEPHDPKSNNSGPVVGIVSEDSAGAPPRLTYAVTGLEHFTEYLFYISACHKPHDEFGNPLPFVSLCSAMCLEEDSESSQVRSCSQTVQISQRTQAFPHADAVLSSSLYALTPISPTSSSTLITNGLSNTKKPPLFGQPPDPLANLSNLATFSANNSTLFSVHNSSVNSNALGQQQQQSTKEAGVRPVTLFWNEPDSPNGLILYYWLQYRKSSRGTTSEEASTPWFTICVRPKYLEDRAAIKALAALRCGDENSESDPACSPTARTVYTELGSVRAGHYEWQVMAVSLAGNGSWTKSHFFDVKVGDGLQPCKLIFIVLEYCSIYHLVSTHIATILAVTLIAVGIVIAFAVWFDCRNRKRRMKALASQKSEYLESLLLGNFQDEWEVDPKDLTYNVVDTLGQGSFGLVCRGRLFRLTTPAAEYLHLTPTSTSGDSVANTTSVGADRPPSTASTTLQSRMNWIASFVSKSLRRGYGGSDKGQGMNVAVKILSPGSTYDDVREFLGEASHMKQFNCNHIVRLLGIISKQVLIRRQPIVVMELMEHGDLATYLRHRMAQDYSQGSVAPEFAIKWAAEIADGMAYLEYKGFVHRDLAARNCLVGVGLTVKIGGRARLPVRWMAPEALKEAYFTFKSDVWSYGVVLWEIATFAALPFSGLSHEEVITLVVNGGHLGKQGWPPKFPDILSMDDNGLLFFCRLDVMKACWYSDPEGRPSFGTIISMLEPYVSNVFRTSSFYLNQPLTARCQQEGEDLDVGEGAEVPSLSQVTPRMRPKSLGPMERVNACDRSAGETENMVGEVDERLLNTLDDDEDEIHLRPSSR</sequence>
<keyword evidence="13 21" id="KW-1133">Transmembrane helix</keyword>
<dbReference type="SMART" id="SM00219">
    <property type="entry name" value="TyrKc"/>
    <property type="match status" value="1"/>
</dbReference>
<dbReference type="PROSITE" id="PS00109">
    <property type="entry name" value="PROTEIN_KINASE_TYR"/>
    <property type="match status" value="1"/>
</dbReference>
<dbReference type="OrthoDB" id="6262500at2759"/>
<feature type="transmembrane region" description="Helical" evidence="21">
    <location>
        <begin position="1283"/>
        <end position="1304"/>
    </location>
</feature>
<gene>
    <name evidence="25" type="ORF">HNAJ_LOCUS8807</name>
</gene>
<keyword evidence="26" id="KW-1185">Reference proteome</keyword>
<keyword evidence="14 21" id="KW-0472">Membrane</keyword>
<dbReference type="SUPFAM" id="SSF57184">
    <property type="entry name" value="Growth factor receptor domain"/>
    <property type="match status" value="1"/>
</dbReference>
<keyword evidence="18" id="KW-0464">Manganese</keyword>
<dbReference type="InterPro" id="IPR001245">
    <property type="entry name" value="Ser-Thr/Tyr_kinase_cat_dom"/>
</dbReference>
<name>A0A0R3TN68_RODNA</name>
<evidence type="ECO:0000256" key="6">
    <source>
        <dbReference type="ARBA" id="ARBA00022692"/>
    </source>
</evidence>
<dbReference type="SUPFAM" id="SSF52058">
    <property type="entry name" value="L domain-like"/>
    <property type="match status" value="2"/>
</dbReference>
<dbReference type="InterPro" id="IPR011009">
    <property type="entry name" value="Kinase-like_dom_sf"/>
</dbReference>
<dbReference type="InterPro" id="IPR006212">
    <property type="entry name" value="Furin_repeat"/>
</dbReference>
<dbReference type="CDD" id="cd00063">
    <property type="entry name" value="FN3"/>
    <property type="match status" value="2"/>
</dbReference>
<evidence type="ECO:0000313" key="27">
    <source>
        <dbReference type="WBParaSite" id="HNAJ_0000881101-mRNA-1"/>
    </source>
</evidence>
<keyword evidence="11" id="KW-0418">Kinase</keyword>
<dbReference type="GO" id="GO:0004714">
    <property type="term" value="F:transmembrane receptor protein tyrosine kinase activity"/>
    <property type="evidence" value="ECO:0007669"/>
    <property type="project" value="UniProtKB-EC"/>
</dbReference>
<dbReference type="EC" id="2.7.10.1" evidence="2"/>
<reference evidence="25 26" key="2">
    <citation type="submission" date="2018-11" db="EMBL/GenBank/DDBJ databases">
        <authorList>
            <consortium name="Pathogen Informatics"/>
        </authorList>
    </citation>
    <scope>NUCLEOTIDE SEQUENCE [LARGE SCALE GENOMIC DNA]</scope>
</reference>
<dbReference type="STRING" id="102285.A0A0R3TN68"/>
<dbReference type="GO" id="GO:0005524">
    <property type="term" value="F:ATP binding"/>
    <property type="evidence" value="ECO:0007669"/>
    <property type="project" value="UniProtKB-KW"/>
</dbReference>
<keyword evidence="17" id="KW-0325">Glycoprotein</keyword>
<evidence type="ECO:0000256" key="1">
    <source>
        <dbReference type="ARBA" id="ARBA00004479"/>
    </source>
</evidence>
<keyword evidence="5" id="KW-0165">Cleavage on pair of basic residues</keyword>
<dbReference type="InterPro" id="IPR036116">
    <property type="entry name" value="FN3_sf"/>
</dbReference>
<evidence type="ECO:0000256" key="5">
    <source>
        <dbReference type="ARBA" id="ARBA00022685"/>
    </source>
</evidence>
<evidence type="ECO:0000256" key="12">
    <source>
        <dbReference type="ARBA" id="ARBA00022840"/>
    </source>
</evidence>
<evidence type="ECO:0000259" key="24">
    <source>
        <dbReference type="PROSITE" id="PS50853"/>
    </source>
</evidence>
<dbReference type="InterPro" id="IPR000494">
    <property type="entry name" value="Rcpt_L-dom"/>
</dbReference>
<dbReference type="InterPro" id="IPR006211">
    <property type="entry name" value="Furin-like_Cys-rich_dom"/>
</dbReference>
<feature type="region of interest" description="Disordered" evidence="20">
    <location>
        <begin position="843"/>
        <end position="863"/>
    </location>
</feature>
<keyword evidence="16" id="KW-0675">Receptor</keyword>
<keyword evidence="12" id="KW-0067">ATP-binding</keyword>
<feature type="compositionally biased region" description="Basic and acidic residues" evidence="20">
    <location>
        <begin position="846"/>
        <end position="861"/>
    </location>
</feature>
<evidence type="ECO:0000256" key="8">
    <source>
        <dbReference type="ARBA" id="ARBA00022729"/>
    </source>
</evidence>
<dbReference type="SUPFAM" id="SSF49265">
    <property type="entry name" value="Fibronectin type III"/>
    <property type="match status" value="2"/>
</dbReference>
<dbReference type="SUPFAM" id="SSF56112">
    <property type="entry name" value="Protein kinase-like (PK-like)"/>
    <property type="match status" value="1"/>
</dbReference>
<dbReference type="Gene3D" id="1.10.510.10">
    <property type="entry name" value="Transferase(Phosphotransferase) domain 1"/>
    <property type="match status" value="1"/>
</dbReference>
<keyword evidence="9" id="KW-0677">Repeat</keyword>
<evidence type="ECO:0000256" key="19">
    <source>
        <dbReference type="ARBA" id="ARBA00051243"/>
    </source>
</evidence>
<evidence type="ECO:0000256" key="2">
    <source>
        <dbReference type="ARBA" id="ARBA00011902"/>
    </source>
</evidence>
<dbReference type="InterPro" id="IPR003961">
    <property type="entry name" value="FN3_dom"/>
</dbReference>
<dbReference type="GO" id="GO:0046872">
    <property type="term" value="F:metal ion binding"/>
    <property type="evidence" value="ECO:0007669"/>
    <property type="project" value="UniProtKB-KW"/>
</dbReference>
<dbReference type="Pfam" id="PF00757">
    <property type="entry name" value="Furin-like"/>
    <property type="match status" value="1"/>
</dbReference>
<keyword evidence="4" id="KW-0808">Transferase</keyword>
<dbReference type="PANTHER" id="PTHR24416">
    <property type="entry name" value="TYROSINE-PROTEIN KINASE RECEPTOR"/>
    <property type="match status" value="1"/>
</dbReference>
<evidence type="ECO:0000256" key="9">
    <source>
        <dbReference type="ARBA" id="ARBA00022737"/>
    </source>
</evidence>
<feature type="domain" description="Fibronectin type-III" evidence="24">
    <location>
        <begin position="695"/>
        <end position="796"/>
    </location>
</feature>
<dbReference type="PRINTS" id="PR00109">
    <property type="entry name" value="TYRKINASE"/>
</dbReference>
<evidence type="ECO:0000256" key="17">
    <source>
        <dbReference type="ARBA" id="ARBA00023180"/>
    </source>
</evidence>
<keyword evidence="7" id="KW-0479">Metal-binding</keyword>
<evidence type="ECO:0000259" key="23">
    <source>
        <dbReference type="PROSITE" id="PS50011"/>
    </source>
</evidence>
<accession>A0A0R3TN68</accession>
<dbReference type="InterPro" id="IPR000719">
    <property type="entry name" value="Prot_kinase_dom"/>
</dbReference>
<dbReference type="Gene3D" id="3.80.20.20">
    <property type="entry name" value="Receptor L-domain"/>
    <property type="match status" value="2"/>
</dbReference>
<evidence type="ECO:0000256" key="7">
    <source>
        <dbReference type="ARBA" id="ARBA00022723"/>
    </source>
</evidence>
<dbReference type="SMART" id="SM00261">
    <property type="entry name" value="FU"/>
    <property type="match status" value="1"/>
</dbReference>
<dbReference type="Pfam" id="PF07714">
    <property type="entry name" value="PK_Tyr_Ser-Thr"/>
    <property type="match status" value="1"/>
</dbReference>
<evidence type="ECO:0000256" key="16">
    <source>
        <dbReference type="ARBA" id="ARBA00023170"/>
    </source>
</evidence>
<evidence type="ECO:0000256" key="15">
    <source>
        <dbReference type="ARBA" id="ARBA00023137"/>
    </source>
</evidence>
<dbReference type="InterPro" id="IPR020635">
    <property type="entry name" value="Tyr_kinase_cat_dom"/>
</dbReference>
<organism evidence="27">
    <name type="scientific">Rodentolepis nana</name>
    <name type="common">Dwarf tapeworm</name>
    <name type="synonym">Hymenolepis nana</name>
    <dbReference type="NCBI Taxonomy" id="102285"/>
    <lineage>
        <taxon>Eukaryota</taxon>
        <taxon>Metazoa</taxon>
        <taxon>Spiralia</taxon>
        <taxon>Lophotrochozoa</taxon>
        <taxon>Platyhelminthes</taxon>
        <taxon>Cestoda</taxon>
        <taxon>Eucestoda</taxon>
        <taxon>Cyclophyllidea</taxon>
        <taxon>Hymenolepididae</taxon>
        <taxon>Rodentolepis</taxon>
    </lineage>
</organism>
<evidence type="ECO:0000256" key="18">
    <source>
        <dbReference type="ARBA" id="ARBA00023211"/>
    </source>
</evidence>
<reference evidence="27" key="1">
    <citation type="submission" date="2016-04" db="UniProtKB">
        <authorList>
            <consortium name="WormBaseParasite"/>
        </authorList>
    </citation>
    <scope>IDENTIFICATION</scope>
</reference>
<keyword evidence="3" id="KW-0597">Phosphoprotein</keyword>
<keyword evidence="15" id="KW-0829">Tyrosine-protein kinase</keyword>
<dbReference type="InterPro" id="IPR013783">
    <property type="entry name" value="Ig-like_fold"/>
</dbReference>
<dbReference type="GO" id="GO:0005886">
    <property type="term" value="C:plasma membrane"/>
    <property type="evidence" value="ECO:0007669"/>
    <property type="project" value="TreeGrafter"/>
</dbReference>
<evidence type="ECO:0000256" key="22">
    <source>
        <dbReference type="SAM" id="SignalP"/>
    </source>
</evidence>
<feature type="region of interest" description="Disordered" evidence="20">
    <location>
        <begin position="761"/>
        <end position="792"/>
    </location>
</feature>
<keyword evidence="10" id="KW-0547">Nucleotide-binding</keyword>
<dbReference type="EMBL" id="UZAE01012396">
    <property type="protein sequence ID" value="VDO04942.1"/>
    <property type="molecule type" value="Genomic_DNA"/>
</dbReference>
<dbReference type="InterPro" id="IPR008266">
    <property type="entry name" value="Tyr_kinase_AS"/>
</dbReference>
<dbReference type="GO" id="GO:0043235">
    <property type="term" value="C:receptor complex"/>
    <property type="evidence" value="ECO:0007669"/>
    <property type="project" value="TreeGrafter"/>
</dbReference>
<comment type="subcellular location">
    <subcellularLocation>
        <location evidence="1">Membrane</location>
        <topology evidence="1">Single-pass type I membrane protein</topology>
    </subcellularLocation>
</comment>
<dbReference type="PROSITE" id="PS50011">
    <property type="entry name" value="PROTEIN_KINASE_DOM"/>
    <property type="match status" value="1"/>
</dbReference>
<protein>
    <recommendedName>
        <fullName evidence="2">receptor protein-tyrosine kinase</fullName>
        <ecNumber evidence="2">2.7.10.1</ecNumber>
    </recommendedName>
</protein>
<feature type="domain" description="Protein kinase" evidence="23">
    <location>
        <begin position="1345"/>
        <end position="1675"/>
    </location>
</feature>
<keyword evidence="6 21" id="KW-0812">Transmembrane</keyword>
<dbReference type="CDD" id="cd00064">
    <property type="entry name" value="FU"/>
    <property type="match status" value="1"/>
</dbReference>
<evidence type="ECO:0000256" key="10">
    <source>
        <dbReference type="ARBA" id="ARBA00022741"/>
    </source>
</evidence>
<evidence type="ECO:0000256" key="14">
    <source>
        <dbReference type="ARBA" id="ARBA00023136"/>
    </source>
</evidence>
<dbReference type="InterPro" id="IPR036941">
    <property type="entry name" value="Rcpt_L-dom_sf"/>
</dbReference>
<dbReference type="PROSITE" id="PS50853">
    <property type="entry name" value="FN3"/>
    <property type="match status" value="1"/>
</dbReference>
<evidence type="ECO:0000256" key="13">
    <source>
        <dbReference type="ARBA" id="ARBA00022989"/>
    </source>
</evidence>
<keyword evidence="8 22" id="KW-0732">Signal</keyword>
<dbReference type="Proteomes" id="UP000278807">
    <property type="component" value="Unassembled WGS sequence"/>
</dbReference>